<accession>A0A5W4NH58</accession>
<reference evidence="1" key="1">
    <citation type="submission" date="2018-08" db="EMBL/GenBank/DDBJ databases">
        <authorList>
            <person name="Ashton P.M."/>
            <person name="Dallman T."/>
            <person name="Nair S."/>
            <person name="De Pinna E."/>
            <person name="Peters T."/>
            <person name="Grant K."/>
        </authorList>
    </citation>
    <scope>NUCLEOTIDE SEQUENCE</scope>
    <source>
        <strain evidence="1">235134</strain>
    </source>
</reference>
<proteinExistence type="predicted"/>
<dbReference type="EMBL" id="AAHJPO010000284">
    <property type="protein sequence ID" value="EBW9062629.1"/>
    <property type="molecule type" value="Genomic_DNA"/>
</dbReference>
<keyword evidence="1" id="KW-0418">Kinase</keyword>
<evidence type="ECO:0000313" key="1">
    <source>
        <dbReference type="EMBL" id="EBW9062629.1"/>
    </source>
</evidence>
<feature type="non-terminal residue" evidence="1">
    <location>
        <position position="339"/>
    </location>
</feature>
<organism evidence="1">
    <name type="scientific">Salmonella enteritidis</name>
    <dbReference type="NCBI Taxonomy" id="149539"/>
    <lineage>
        <taxon>Bacteria</taxon>
        <taxon>Pseudomonadati</taxon>
        <taxon>Pseudomonadota</taxon>
        <taxon>Gammaproteobacteria</taxon>
        <taxon>Enterobacterales</taxon>
        <taxon>Enterobacteriaceae</taxon>
        <taxon>Salmonella</taxon>
    </lineage>
</organism>
<comment type="caution">
    <text evidence="1">The sequence shown here is derived from an EMBL/GenBank/DDBJ whole genome shotgun (WGS) entry which is preliminary data.</text>
</comment>
<gene>
    <name evidence="1" type="primary">steC</name>
    <name evidence="1" type="ORF">BZS58_23680</name>
</gene>
<sequence>MPFTFHIGNHSCQISERYLRDIIDNKREHVFSTCEKFIDFFRNIFTRRSLISDYREIYNLLCQKKEHPDIKGPFSPGPFSKRDEDCTRWRPLLGYIKLIDASRPETIDKYTVEVLAHQENMLLLQMFYDGVLVTETECSERCVDFLKETMFNYNNGEITLAALGNDNLPPSEAGSNGIYEAFEQRLIGFLTTPATASGDESGAIDQTDASQPAAIEAFINSPEFQKNIRMRDIEKNKIGSGSYGTVYRLHDDFVVKIPINERGIKVDVNSQEHRNCHPERVSKYLNMANGDKNFSRSAIMNINGKDVTVLVSKYIQGQEFDVEDEDNYRMAEALLKSRG</sequence>
<keyword evidence="1" id="KW-0808">Transferase</keyword>
<dbReference type="GO" id="GO:0016301">
    <property type="term" value="F:kinase activity"/>
    <property type="evidence" value="ECO:0007669"/>
    <property type="project" value="UniProtKB-KW"/>
</dbReference>
<protein>
    <submittedName>
        <fullName evidence="1">SPI-2 type III secretion system effector kinase SteC</fullName>
    </submittedName>
</protein>
<dbReference type="AlphaFoldDB" id="A0A5W4NH58"/>
<name>A0A5W4NH58_SALEN</name>